<evidence type="ECO:0000256" key="1">
    <source>
        <dbReference type="SAM" id="MobiDB-lite"/>
    </source>
</evidence>
<proteinExistence type="predicted"/>
<name>A0A146KYB3_LYGHE</name>
<dbReference type="AlphaFoldDB" id="A0A146KYB3"/>
<feature type="region of interest" description="Disordered" evidence="1">
    <location>
        <begin position="255"/>
        <end position="298"/>
    </location>
</feature>
<reference evidence="2" key="1">
    <citation type="journal article" date="2016" name="Gigascience">
        <title>De novo construction of an expanded transcriptome assembly for the western tarnished plant bug, Lygus hesperus.</title>
        <authorList>
            <person name="Tassone E.E."/>
            <person name="Geib S.M."/>
            <person name="Hall B."/>
            <person name="Fabrick J.A."/>
            <person name="Brent C.S."/>
            <person name="Hull J.J."/>
        </authorList>
    </citation>
    <scope>NUCLEOTIDE SEQUENCE</scope>
</reference>
<gene>
    <name evidence="2" type="primary">ALLS_0</name>
    <name evidence="2" type="ORF">g.15253</name>
</gene>
<organism evidence="2">
    <name type="scientific">Lygus hesperus</name>
    <name type="common">Western plant bug</name>
    <dbReference type="NCBI Taxonomy" id="30085"/>
    <lineage>
        <taxon>Eukaryota</taxon>
        <taxon>Metazoa</taxon>
        <taxon>Ecdysozoa</taxon>
        <taxon>Arthropoda</taxon>
        <taxon>Hexapoda</taxon>
        <taxon>Insecta</taxon>
        <taxon>Pterygota</taxon>
        <taxon>Neoptera</taxon>
        <taxon>Paraneoptera</taxon>
        <taxon>Hemiptera</taxon>
        <taxon>Heteroptera</taxon>
        <taxon>Panheteroptera</taxon>
        <taxon>Cimicomorpha</taxon>
        <taxon>Miridae</taxon>
        <taxon>Mirini</taxon>
        <taxon>Lygus</taxon>
    </lineage>
</organism>
<evidence type="ECO:0000313" key="2">
    <source>
        <dbReference type="EMBL" id="JAQ00116.1"/>
    </source>
</evidence>
<feature type="non-terminal residue" evidence="2">
    <location>
        <position position="1"/>
    </location>
</feature>
<sequence>HLCSEQQEEDPVVADPNRTSARLVTSASRWTILGYILPIRPRSSSSSRWTSSTSWNLFLRSRGFITLEARARKFIQRKRSTRMVTSGKGMILHVVALVVLEIAGQVTASADNDQPLDYYKLYEGDTGLSKRAAYSYVSEYKRLPVYNFGLGKRSPGDERRLYSFGLGKRSGDAEDDYEDEIKDEYNKRMKQYSFGLGKRAPKQYSFGLGKRAEGKHWNFGVGKRAPYDHEPRLYEDYEAPDEVKRAGENGRRLYSFGLGKRDDEQRQGRSMMYNFGLGKRSDGPQPEKDSSSSSLLVN</sequence>
<accession>A0A146KYB3</accession>
<protein>
    <submittedName>
        <fullName evidence="2">Allatostatins</fullName>
    </submittedName>
</protein>
<feature type="compositionally biased region" description="Basic and acidic residues" evidence="1">
    <location>
        <begin position="279"/>
        <end position="290"/>
    </location>
</feature>
<dbReference type="EMBL" id="GDHC01018513">
    <property type="protein sequence ID" value="JAQ00116.1"/>
    <property type="molecule type" value="Transcribed_RNA"/>
</dbReference>